<evidence type="ECO:0000259" key="11">
    <source>
        <dbReference type="Pfam" id="PF12367"/>
    </source>
</evidence>
<keyword evidence="6" id="KW-0560">Oxidoreductase</keyword>
<evidence type="ECO:0000313" key="13">
    <source>
        <dbReference type="Proteomes" id="UP000178936"/>
    </source>
</evidence>
<dbReference type="GO" id="GO:0046872">
    <property type="term" value="F:metal ion binding"/>
    <property type="evidence" value="ECO:0007669"/>
    <property type="project" value="UniProtKB-KW"/>
</dbReference>
<dbReference type="Proteomes" id="UP000178936">
    <property type="component" value="Unassembled WGS sequence"/>
</dbReference>
<evidence type="ECO:0000259" key="10">
    <source>
        <dbReference type="Pfam" id="PF02775"/>
    </source>
</evidence>
<evidence type="ECO:0000256" key="1">
    <source>
        <dbReference type="ARBA" id="ARBA00001946"/>
    </source>
</evidence>
<dbReference type="NCBIfam" id="TIGR02177">
    <property type="entry name" value="PorB_KorB"/>
    <property type="match status" value="1"/>
</dbReference>
<keyword evidence="7" id="KW-0408">Iron</keyword>
<evidence type="ECO:0000313" key="12">
    <source>
        <dbReference type="EMBL" id="OHA54285.1"/>
    </source>
</evidence>
<evidence type="ECO:0000256" key="8">
    <source>
        <dbReference type="ARBA" id="ARBA00023014"/>
    </source>
</evidence>
<dbReference type="GO" id="GO:0016625">
    <property type="term" value="F:oxidoreductase activity, acting on the aldehyde or oxo group of donors, iron-sulfur protein as acceptor"/>
    <property type="evidence" value="ECO:0007669"/>
    <property type="project" value="UniProtKB-ARBA"/>
</dbReference>
<dbReference type="EMBL" id="MHTB01000052">
    <property type="protein sequence ID" value="OHA54285.1"/>
    <property type="molecule type" value="Genomic_DNA"/>
</dbReference>
<evidence type="ECO:0000256" key="6">
    <source>
        <dbReference type="ARBA" id="ARBA00023002"/>
    </source>
</evidence>
<keyword evidence="5" id="KW-0460">Magnesium</keyword>
<dbReference type="CDD" id="cd03375">
    <property type="entry name" value="TPP_OGFOR"/>
    <property type="match status" value="1"/>
</dbReference>
<comment type="cofactor">
    <cofactor evidence="1">
        <name>Mg(2+)</name>
        <dbReference type="ChEBI" id="CHEBI:18420"/>
    </cofactor>
</comment>
<sequence length="295" mass="32463">MSTVKDFETSQFPTWCPGCGDFGIWTALKNAFVEQGLLPHQTCVVFGIGCSGNMASFLNVYGFHGLHGRSIPVATGIKLANHKLPVVAIGGDGDGYGIGLGHLIHAMRRNVDITYVVHNNQIYGLTKGQTSPTSEHGLVTKSTPFGAIEMPIDPIALAIDVGATYVARGFSGNAKQLTELIIGGMKHKGFALIDVMQPCVTYNHLNTFHWFYQRLYELDKEGHDPADKAKAWARAMEWPTQLKVDENRVDRIPTGLFYQESRATYTDELPQLSDQALVEQTLGNIQIEPLMKKIS</sequence>
<dbReference type="GO" id="GO:0030976">
    <property type="term" value="F:thiamine pyrophosphate binding"/>
    <property type="evidence" value="ECO:0007669"/>
    <property type="project" value="InterPro"/>
</dbReference>
<dbReference type="GO" id="GO:0045333">
    <property type="term" value="P:cellular respiration"/>
    <property type="evidence" value="ECO:0007669"/>
    <property type="project" value="UniProtKB-ARBA"/>
</dbReference>
<keyword evidence="8" id="KW-0411">Iron-sulfur</keyword>
<gene>
    <name evidence="12" type="ORF">A2226_00180</name>
</gene>
<comment type="cofactor">
    <cofactor evidence="3">
        <name>[4Fe-4S] cluster</name>
        <dbReference type="ChEBI" id="CHEBI:49883"/>
    </cofactor>
</comment>
<dbReference type="AlphaFoldDB" id="A0A1G2Q136"/>
<proteinExistence type="predicted"/>
<evidence type="ECO:0000256" key="5">
    <source>
        <dbReference type="ARBA" id="ARBA00022842"/>
    </source>
</evidence>
<dbReference type="SUPFAM" id="SSF52518">
    <property type="entry name" value="Thiamin diphosphate-binding fold (THDP-binding)"/>
    <property type="match status" value="1"/>
</dbReference>
<evidence type="ECO:0000256" key="4">
    <source>
        <dbReference type="ARBA" id="ARBA00022723"/>
    </source>
</evidence>
<feature type="domain" description="Pyruvate ferredoxin oxidoreductase beta subunit C-terminal" evidence="11">
    <location>
        <begin position="199"/>
        <end position="273"/>
    </location>
</feature>
<keyword evidence="9" id="KW-0786">Thiamine pyrophosphate</keyword>
<dbReference type="Pfam" id="PF12367">
    <property type="entry name" value="PFO_beta_C"/>
    <property type="match status" value="1"/>
</dbReference>
<reference evidence="12 13" key="1">
    <citation type="journal article" date="2016" name="Nat. Commun.">
        <title>Thousands of microbial genomes shed light on interconnected biogeochemical processes in an aquifer system.</title>
        <authorList>
            <person name="Anantharaman K."/>
            <person name="Brown C.T."/>
            <person name="Hug L.A."/>
            <person name="Sharon I."/>
            <person name="Castelle C.J."/>
            <person name="Probst A.J."/>
            <person name="Thomas B.C."/>
            <person name="Singh A."/>
            <person name="Wilkins M.J."/>
            <person name="Karaoz U."/>
            <person name="Brodie E.L."/>
            <person name="Williams K.H."/>
            <person name="Hubbard S.S."/>
            <person name="Banfield J.F."/>
        </authorList>
    </citation>
    <scope>NUCLEOTIDE SEQUENCE [LARGE SCALE GENOMIC DNA]</scope>
</reference>
<dbReference type="InterPro" id="IPR029061">
    <property type="entry name" value="THDP-binding"/>
</dbReference>
<dbReference type="PANTHER" id="PTHR48084:SF4">
    <property type="entry name" value="2-OXOGLUTARATE OXIDOREDUCTASE SUBUNIT KORB"/>
    <property type="match status" value="1"/>
</dbReference>
<evidence type="ECO:0000256" key="9">
    <source>
        <dbReference type="ARBA" id="ARBA00023052"/>
    </source>
</evidence>
<accession>A0A1G2Q136</accession>
<name>A0A1G2Q136_9BACT</name>
<dbReference type="Pfam" id="PF02775">
    <property type="entry name" value="TPP_enzyme_C"/>
    <property type="match status" value="1"/>
</dbReference>
<dbReference type="InterPro" id="IPR011766">
    <property type="entry name" value="TPP_enzyme_TPP-bd"/>
</dbReference>
<keyword evidence="4" id="KW-0479">Metal-binding</keyword>
<evidence type="ECO:0000256" key="7">
    <source>
        <dbReference type="ARBA" id="ARBA00023004"/>
    </source>
</evidence>
<dbReference type="InterPro" id="IPR011896">
    <property type="entry name" value="OFOB"/>
</dbReference>
<dbReference type="Gene3D" id="3.40.50.970">
    <property type="match status" value="1"/>
</dbReference>
<feature type="domain" description="Thiamine pyrophosphate enzyme TPP-binding" evidence="10">
    <location>
        <begin position="49"/>
        <end position="195"/>
    </location>
</feature>
<evidence type="ECO:0000256" key="2">
    <source>
        <dbReference type="ARBA" id="ARBA00001964"/>
    </source>
</evidence>
<organism evidence="12 13">
    <name type="scientific">Candidatus Veblenbacteria bacterium RIFOXYA2_FULL_43_9</name>
    <dbReference type="NCBI Taxonomy" id="1802425"/>
    <lineage>
        <taxon>Bacteria</taxon>
        <taxon>Candidatus Vebleniibacteriota</taxon>
    </lineage>
</organism>
<protein>
    <submittedName>
        <fullName evidence="12">2-oxoacid ferredoxin oxidoreductase</fullName>
    </submittedName>
</protein>
<dbReference type="InterPro" id="IPR051457">
    <property type="entry name" value="2-oxoacid:Fd_oxidoreductase"/>
</dbReference>
<dbReference type="PANTHER" id="PTHR48084">
    <property type="entry name" value="2-OXOGLUTARATE OXIDOREDUCTASE SUBUNIT KORB-RELATED"/>
    <property type="match status" value="1"/>
</dbReference>
<evidence type="ECO:0000256" key="3">
    <source>
        <dbReference type="ARBA" id="ARBA00001966"/>
    </source>
</evidence>
<comment type="caution">
    <text evidence="12">The sequence shown here is derived from an EMBL/GenBank/DDBJ whole genome shotgun (WGS) entry which is preliminary data.</text>
</comment>
<dbReference type="InterPro" id="IPR032686">
    <property type="entry name" value="PFO_beta_C"/>
</dbReference>
<comment type="cofactor">
    <cofactor evidence="2">
        <name>thiamine diphosphate</name>
        <dbReference type="ChEBI" id="CHEBI:58937"/>
    </cofactor>
</comment>
<dbReference type="GO" id="GO:0051536">
    <property type="term" value="F:iron-sulfur cluster binding"/>
    <property type="evidence" value="ECO:0007669"/>
    <property type="project" value="UniProtKB-KW"/>
</dbReference>